<accession>A0A8H7Y2R6</accession>
<organism evidence="2">
    <name type="scientific">Psilocybe cubensis</name>
    <name type="common">Psychedelic mushroom</name>
    <name type="synonym">Stropharia cubensis</name>
    <dbReference type="NCBI Taxonomy" id="181762"/>
    <lineage>
        <taxon>Eukaryota</taxon>
        <taxon>Fungi</taxon>
        <taxon>Dikarya</taxon>
        <taxon>Basidiomycota</taxon>
        <taxon>Agaricomycotina</taxon>
        <taxon>Agaricomycetes</taxon>
        <taxon>Agaricomycetidae</taxon>
        <taxon>Agaricales</taxon>
        <taxon>Agaricineae</taxon>
        <taxon>Strophariaceae</taxon>
        <taxon>Psilocybe</taxon>
    </lineage>
</organism>
<name>A0A8H7Y2R6_PSICU</name>
<dbReference type="InterPro" id="IPR001810">
    <property type="entry name" value="F-box_dom"/>
</dbReference>
<dbReference type="EMBL" id="JAFIQS010000004">
    <property type="protein sequence ID" value="KAG5170113.1"/>
    <property type="molecule type" value="Genomic_DNA"/>
</dbReference>
<protein>
    <recommendedName>
        <fullName evidence="1">F-box domain-containing protein</fullName>
    </recommendedName>
</protein>
<proteinExistence type="predicted"/>
<dbReference type="AlphaFoldDB" id="A0A8H7Y2R6"/>
<dbReference type="SUPFAM" id="SSF81383">
    <property type="entry name" value="F-box domain"/>
    <property type="match status" value="1"/>
</dbReference>
<reference evidence="2" key="1">
    <citation type="submission" date="2021-02" db="EMBL/GenBank/DDBJ databases">
        <title>Psilocybe cubensis genome.</title>
        <authorList>
            <person name="Mckernan K.J."/>
            <person name="Crawford S."/>
            <person name="Trippe A."/>
            <person name="Kane L.T."/>
            <person name="Mclaughlin S."/>
        </authorList>
    </citation>
    <scope>NUCLEOTIDE SEQUENCE [LARGE SCALE GENOMIC DNA]</scope>
    <source>
        <strain evidence="2">MGC-MH-2018</strain>
    </source>
</reference>
<sequence length="477" mass="54606">MSLITSTIQRPHNSVNDIPQKDRYLLTLPTELTAEILKLVEWTDILHIRRTCKYLAEVTRSRNIWSHLVIEYMSTNSLLPCLERPVSMYSSQELENIFLRWKSADRAFESSTLEPARERRFTAVDARWTHLVKGGRWFLMISQTASMTYFDLDSEIITGIKLIPDQISNTTKISTSIEHDTQSPFLRLTVALSFPSWQLSDRYLIQVWRVAAVLDDKNYVVGLKATQIAWFGHDLAITRIISLSLLGTDLAFIGYSTSHRLHVYVVNWQEFSKNPTQNQVWSVPAMLSELGLRKKLLVATHNNYMIYDYASPSTYSSSSGFQQPSFQTVWETEDHELIGYFSSACFFDDTKASIVRHCQSSIRAITFTHSSVAVEDVVDTLNAPMDDFTLFSVVYFGYRRSFLISSHLVRVICYPPLNVSAGCDDGPERMNMAWCRKCDLKYVGGYMDIAADEDTGRIMYLTSKLYNSFAVVDFAKI</sequence>
<dbReference type="Pfam" id="PF12937">
    <property type="entry name" value="F-box-like"/>
    <property type="match status" value="1"/>
</dbReference>
<dbReference type="PROSITE" id="PS50181">
    <property type="entry name" value="FBOX"/>
    <property type="match status" value="1"/>
</dbReference>
<dbReference type="Gene3D" id="1.20.1280.50">
    <property type="match status" value="1"/>
</dbReference>
<evidence type="ECO:0000259" key="1">
    <source>
        <dbReference type="PROSITE" id="PS50181"/>
    </source>
</evidence>
<comment type="caution">
    <text evidence="2">The sequence shown here is derived from an EMBL/GenBank/DDBJ whole genome shotgun (WGS) entry which is preliminary data.</text>
</comment>
<evidence type="ECO:0000313" key="2">
    <source>
        <dbReference type="EMBL" id="KAG5170113.1"/>
    </source>
</evidence>
<dbReference type="InterPro" id="IPR036047">
    <property type="entry name" value="F-box-like_dom_sf"/>
</dbReference>
<feature type="domain" description="F-box" evidence="1">
    <location>
        <begin position="22"/>
        <end position="68"/>
    </location>
</feature>
<gene>
    <name evidence="2" type="ORF">JR316_004497</name>
</gene>
<dbReference type="SMART" id="SM00256">
    <property type="entry name" value="FBOX"/>
    <property type="match status" value="1"/>
</dbReference>